<reference evidence="4" key="2">
    <citation type="journal article" date="2019" name="IMA Fungus">
        <title>Genome sequencing and comparison of five Tilletia species to identify candidate genes for the detection of regulated species infecting wheat.</title>
        <authorList>
            <person name="Nguyen H.D.T."/>
            <person name="Sultana T."/>
            <person name="Kesanakurti P."/>
            <person name="Hambleton S."/>
        </authorList>
    </citation>
    <scope>NUCLEOTIDE SEQUENCE</scope>
    <source>
        <strain evidence="4">DAOMC 236426</strain>
    </source>
</reference>
<gene>
    <name evidence="4" type="ORF">A4X06_0g6103</name>
</gene>
<dbReference type="Proteomes" id="UP000077684">
    <property type="component" value="Unassembled WGS sequence"/>
</dbReference>
<dbReference type="InterPro" id="IPR012337">
    <property type="entry name" value="RNaseH-like_sf"/>
</dbReference>
<keyword evidence="5" id="KW-1185">Reference proteome</keyword>
<accession>A0A8X7MQ44</accession>
<dbReference type="InterPro" id="IPR057670">
    <property type="entry name" value="SH3_retrovirus"/>
</dbReference>
<evidence type="ECO:0000259" key="3">
    <source>
        <dbReference type="PROSITE" id="PS50994"/>
    </source>
</evidence>
<organism evidence="4 5">
    <name type="scientific">Tilletia controversa</name>
    <name type="common">dwarf bunt fungus</name>
    <dbReference type="NCBI Taxonomy" id="13291"/>
    <lineage>
        <taxon>Eukaryota</taxon>
        <taxon>Fungi</taxon>
        <taxon>Dikarya</taxon>
        <taxon>Basidiomycota</taxon>
        <taxon>Ustilaginomycotina</taxon>
        <taxon>Exobasidiomycetes</taxon>
        <taxon>Tilletiales</taxon>
        <taxon>Tilletiaceae</taxon>
        <taxon>Tilletia</taxon>
    </lineage>
</organism>
<dbReference type="CDD" id="cd09272">
    <property type="entry name" value="RNase_HI_RT_Ty1"/>
    <property type="match status" value="1"/>
</dbReference>
<dbReference type="Pfam" id="PF25597">
    <property type="entry name" value="SH3_retrovirus"/>
    <property type="match status" value="1"/>
</dbReference>
<proteinExistence type="predicted"/>
<evidence type="ECO:0000313" key="4">
    <source>
        <dbReference type="EMBL" id="KAE8243789.1"/>
    </source>
</evidence>
<dbReference type="Pfam" id="PF00665">
    <property type="entry name" value="rve"/>
    <property type="match status" value="1"/>
</dbReference>
<feature type="compositionally biased region" description="Polar residues" evidence="2">
    <location>
        <begin position="597"/>
        <end position="620"/>
    </location>
</feature>
<dbReference type="AlphaFoldDB" id="A0A8X7MQ44"/>
<evidence type="ECO:0000256" key="2">
    <source>
        <dbReference type="SAM" id="MobiDB-lite"/>
    </source>
</evidence>
<dbReference type="GO" id="GO:0005634">
    <property type="term" value="C:nucleus"/>
    <property type="evidence" value="ECO:0007669"/>
    <property type="project" value="UniProtKB-ARBA"/>
</dbReference>
<feature type="compositionally biased region" description="Basic and acidic residues" evidence="2">
    <location>
        <begin position="567"/>
        <end position="596"/>
    </location>
</feature>
<feature type="domain" description="Integrase catalytic" evidence="3">
    <location>
        <begin position="252"/>
        <end position="418"/>
    </location>
</feature>
<name>A0A8X7MQ44_9BASI</name>
<protein>
    <recommendedName>
        <fullName evidence="3">Integrase catalytic domain-containing protein</fullName>
    </recommendedName>
</protein>
<dbReference type="GO" id="GO:0015074">
    <property type="term" value="P:DNA integration"/>
    <property type="evidence" value="ECO:0007669"/>
    <property type="project" value="InterPro"/>
</dbReference>
<dbReference type="PANTHER" id="PTHR11439:SF483">
    <property type="entry name" value="PEPTIDE SYNTHASE GLIP-LIKE, PUTATIVE (AFU_ORTHOLOGUE AFUA_3G12920)-RELATED"/>
    <property type="match status" value="1"/>
</dbReference>
<comment type="caution">
    <text evidence="4">The sequence shown here is derived from an EMBL/GenBank/DDBJ whole genome shotgun (WGS) entry which is preliminary data.</text>
</comment>
<dbReference type="PROSITE" id="PS50994">
    <property type="entry name" value="INTEGRASE"/>
    <property type="match status" value="1"/>
</dbReference>
<dbReference type="GO" id="GO:0003723">
    <property type="term" value="F:RNA binding"/>
    <property type="evidence" value="ECO:0007669"/>
    <property type="project" value="UniProtKB-KW"/>
</dbReference>
<reference evidence="4" key="1">
    <citation type="submission" date="2016-04" db="EMBL/GenBank/DDBJ databases">
        <authorList>
            <person name="Nguyen H.D."/>
            <person name="Samba Siva P."/>
            <person name="Cullis J."/>
            <person name="Levesque C.A."/>
            <person name="Hambleton S."/>
        </authorList>
    </citation>
    <scope>NUCLEOTIDE SEQUENCE</scope>
    <source>
        <strain evidence="4">DAOMC 236426</strain>
    </source>
</reference>
<dbReference type="InterPro" id="IPR013103">
    <property type="entry name" value="RVT_2"/>
</dbReference>
<keyword evidence="1" id="KW-0694">RNA-binding</keyword>
<dbReference type="InterPro" id="IPR001584">
    <property type="entry name" value="Integrase_cat-core"/>
</dbReference>
<dbReference type="Gene3D" id="3.30.420.10">
    <property type="entry name" value="Ribonuclease H-like superfamily/Ribonuclease H"/>
    <property type="match status" value="1"/>
</dbReference>
<dbReference type="Pfam" id="PF07727">
    <property type="entry name" value="RVT_2"/>
    <property type="match status" value="1"/>
</dbReference>
<dbReference type="PANTHER" id="PTHR11439">
    <property type="entry name" value="GAG-POL-RELATED RETROTRANSPOSON"/>
    <property type="match status" value="1"/>
</dbReference>
<dbReference type="InterPro" id="IPR036397">
    <property type="entry name" value="RNaseH_sf"/>
</dbReference>
<dbReference type="SUPFAM" id="SSF53098">
    <property type="entry name" value="Ribonuclease H-like"/>
    <property type="match status" value="1"/>
</dbReference>
<dbReference type="SUPFAM" id="SSF56672">
    <property type="entry name" value="DNA/RNA polymerases"/>
    <property type="match status" value="1"/>
</dbReference>
<sequence length="1231" mass="136978">MLVSSLGTHEVKRDLNSGATVIRSSQRGHGHFAGAAAMVSTEVDKPDPTGCLRASQPALVSCVTRDSSQVNALHRMRAPCSGTCLDVLPAPHMFTADPFSPLRLVPHEPKPPTGQTLPSPSDECVCLCMQHMATLVGELEKVMTVSRKDRGQGRTKLDKQDTRPICHSFSKKETDAANAARALALELAIIRWHQRLGHANFKTIAQLVGNGVLGLEKLGKTAALRLVGREDKCDACATANLKRAPYGLSDSRAAQPGDLFHCDLMGPFVGNHEYAYALTIQDDHSRKGWCLPLPNKASATVLSVMQRWHRLVVSHLSRQIKILHTDNGTEFDNKAMEEWAASEGIGWKWTVPDSSEQNGRVERLQGVIQERGRAMMTAARLPHGFWPFAWRYAMYIINRTPHSRLDFQIPQELWTGDRVNLGSLRTFGCLCWTIQDSRHRLQGKLSARGVRGTFLGMSEDRKAWLIYVPSDISSPLRYSRTVVFDETRTYDEGKSLSIPQRHTLRQDTEVDMVLPIPRRRYRRRAVEGENIDEDQATVPNDITTAEELESFDKDDVMMEVAGQDAGRSLEQEGEKEQEEMTKKVQEQEGVRERGPSEEQQQMGIPSTANLEKTVEDQTTPEMDDAVPRRKSPRLHGVQPLGAALHTWSNDKHTELVELVGLIECSECEGNALMATTGGERRTLDGQLLEPATFAEAMSREDRAEWQHSMNDEYKSLVEMKTWELCHPPPGRKLIGCKWVYKVKLDPEGRATRRKSRLVAQGFSQVEGIDYDETFAPVARLSALRILLALSVQSGLVLHGMDVKTAYLNGDLDVPIYMKQPPGYDDGSGRACLLRRTLYGLKQSGRFWYHKLRSKLVAANYQQLKTEPCVFFKMTEKGPTIILVYVDDVAIAAPTEQMVTAVKKEFEGWFHMTDNGPLTSMLGIRIHRSSCGRVATMHQSGYIEQILQRYGMQECKAATTPMADSSKDLGPREGPEASREERYEYAALIGCLLWLAQGTRPDIAFPVGKLARFMANPSPEHTAAAKRILRYLAGSKELGLRFRHSALEQLVGYSDSDHGADPSTRRSVSGYMFYLFGNPVSWRSRLQDTVAVSSTEAEYVALSEAAREAVWAIQLLGELHLKQESGVKLHTDNTGAEALSRNPQFHQRSKHIKIHHHLVRDLNEDGTISVRRVHTDENPADLMTEAVTFARLTSGRGQLGLGPARLTSEIDALMAGISLAAGGGVETGCCPG</sequence>
<dbReference type="EMBL" id="LWDE02000837">
    <property type="protein sequence ID" value="KAE8243789.1"/>
    <property type="molecule type" value="Genomic_DNA"/>
</dbReference>
<dbReference type="InterPro" id="IPR043502">
    <property type="entry name" value="DNA/RNA_pol_sf"/>
</dbReference>
<evidence type="ECO:0000313" key="5">
    <source>
        <dbReference type="Proteomes" id="UP000077684"/>
    </source>
</evidence>
<evidence type="ECO:0000256" key="1">
    <source>
        <dbReference type="ARBA" id="ARBA00022884"/>
    </source>
</evidence>
<feature type="region of interest" description="Disordered" evidence="2">
    <location>
        <begin position="565"/>
        <end position="634"/>
    </location>
</feature>